<evidence type="ECO:0000256" key="2">
    <source>
        <dbReference type="SAM" id="MobiDB-lite"/>
    </source>
</evidence>
<dbReference type="RefSeq" id="WP_189355818.1">
    <property type="nucleotide sequence ID" value="NZ_BMYU01000002.1"/>
</dbReference>
<reference evidence="5" key="1">
    <citation type="journal article" date="2019" name="Int. J. Syst. Evol. Microbiol.">
        <title>The Global Catalogue of Microorganisms (GCM) 10K type strain sequencing project: providing services to taxonomists for standard genome sequencing and annotation.</title>
        <authorList>
            <consortium name="The Broad Institute Genomics Platform"/>
            <consortium name="The Broad Institute Genome Sequencing Center for Infectious Disease"/>
            <person name="Wu L."/>
            <person name="Ma J."/>
        </authorList>
    </citation>
    <scope>NUCLEOTIDE SEQUENCE [LARGE SCALE GENOMIC DNA]</scope>
    <source>
        <strain evidence="5">KCTC 23917</strain>
    </source>
</reference>
<dbReference type="Proteomes" id="UP000653343">
    <property type="component" value="Unassembled WGS sequence"/>
</dbReference>
<dbReference type="InterPro" id="IPR036527">
    <property type="entry name" value="SCP2_sterol-bd_dom_sf"/>
</dbReference>
<organism evidence="4 5">
    <name type="scientific">Undibacterium squillarum</name>
    <dbReference type="NCBI Taxonomy" id="1131567"/>
    <lineage>
        <taxon>Bacteria</taxon>
        <taxon>Pseudomonadati</taxon>
        <taxon>Pseudomonadota</taxon>
        <taxon>Betaproteobacteria</taxon>
        <taxon>Burkholderiales</taxon>
        <taxon>Oxalobacteraceae</taxon>
        <taxon>Undibacterium</taxon>
    </lineage>
</organism>
<comment type="similarity">
    <text evidence="1">Belongs to the UbiT family.</text>
</comment>
<feature type="domain" description="SCP2" evidence="3">
    <location>
        <begin position="55"/>
        <end position="142"/>
    </location>
</feature>
<dbReference type="InterPro" id="IPR016830">
    <property type="entry name" value="UbiT"/>
</dbReference>
<comment type="caution">
    <text evidence="4">The sequence shown here is derived from an EMBL/GenBank/DDBJ whole genome shotgun (WGS) entry which is preliminary data.</text>
</comment>
<comment type="function">
    <text evidence="1">Required for O(2)-independent ubiquinone (coenzyme Q) biosynthesis. Likely functions as an accessory factor.</text>
</comment>
<proteinExistence type="inferred from homology"/>
<evidence type="ECO:0000313" key="5">
    <source>
        <dbReference type="Proteomes" id="UP000653343"/>
    </source>
</evidence>
<dbReference type="EMBL" id="BMYU01000002">
    <property type="protein sequence ID" value="GGX33799.1"/>
    <property type="molecule type" value="Genomic_DNA"/>
</dbReference>
<dbReference type="HAMAP" id="MF_02231">
    <property type="entry name" value="UbiT"/>
    <property type="match status" value="1"/>
</dbReference>
<comment type="pathway">
    <text evidence="1">Cofactor biosynthesis; ubiquinone biosynthesis.</text>
</comment>
<accession>A0ABQ2XTL9</accession>
<dbReference type="InterPro" id="IPR003033">
    <property type="entry name" value="SCP2_sterol-bd_dom"/>
</dbReference>
<protein>
    <recommendedName>
        <fullName evidence="1">Ubiquinone biosynthesis accessory factor UbiT</fullName>
    </recommendedName>
</protein>
<dbReference type="Pfam" id="PF02036">
    <property type="entry name" value="SCP2"/>
    <property type="match status" value="1"/>
</dbReference>
<feature type="region of interest" description="Disordered" evidence="2">
    <location>
        <begin position="1"/>
        <end position="22"/>
    </location>
</feature>
<evidence type="ECO:0000256" key="1">
    <source>
        <dbReference type="HAMAP-Rule" id="MF_02231"/>
    </source>
</evidence>
<keyword evidence="5" id="KW-1185">Reference proteome</keyword>
<sequence>MNASGFTAQAALRKTSTGPRVPPSVSRLLNRLPVYPGSVLFVQGLNQILLPAVASDCRAALVQRSFRIEVADAGLAFHFTYDGQRFRAMQAQPEPDLCIRANAWDFHLLMQKAEDADTLFFSRRLTMTGDTELGVLIKNTLDALELILPGMQWLTSLTGSPPSR</sequence>
<gene>
    <name evidence="1" type="primary">ubiT</name>
    <name evidence="4" type="ORF">GCM10010946_08510</name>
</gene>
<evidence type="ECO:0000313" key="4">
    <source>
        <dbReference type="EMBL" id="GGX33799.1"/>
    </source>
</evidence>
<name>A0ABQ2XTL9_9BURK</name>
<evidence type="ECO:0000259" key="3">
    <source>
        <dbReference type="Pfam" id="PF02036"/>
    </source>
</evidence>
<dbReference type="SUPFAM" id="SSF55718">
    <property type="entry name" value="SCP-like"/>
    <property type="match status" value="1"/>
</dbReference>
<keyword evidence="1" id="KW-0831">Ubiquinone biosynthesis</keyword>